<gene>
    <name evidence="5" type="primary">rhgT</name>
    <name evidence="5" type="ORF">Poly21_47340</name>
</gene>
<dbReference type="Proteomes" id="UP000319908">
    <property type="component" value="Unassembled WGS sequence"/>
</dbReference>
<proteinExistence type="inferred from homology"/>
<name>A0A5C6BFJ9_9BACT</name>
<dbReference type="SUPFAM" id="SSF52266">
    <property type="entry name" value="SGNH hydrolase"/>
    <property type="match status" value="1"/>
</dbReference>
<dbReference type="AlphaFoldDB" id="A0A5C6BFJ9"/>
<keyword evidence="6" id="KW-1185">Reference proteome</keyword>
<feature type="region of interest" description="Disordered" evidence="3">
    <location>
        <begin position="17"/>
        <end position="49"/>
    </location>
</feature>
<dbReference type="Gene3D" id="3.40.50.1110">
    <property type="entry name" value="SGNH hydrolase"/>
    <property type="match status" value="1"/>
</dbReference>
<feature type="domain" description="SGNH hydrolase-type esterase" evidence="4">
    <location>
        <begin position="96"/>
        <end position="269"/>
    </location>
</feature>
<dbReference type="InterPro" id="IPR037459">
    <property type="entry name" value="RhgT-like"/>
</dbReference>
<dbReference type="PANTHER" id="PTHR43695">
    <property type="entry name" value="PUTATIVE (AFU_ORTHOLOGUE AFUA_2G17250)-RELATED"/>
    <property type="match status" value="1"/>
</dbReference>
<reference evidence="5 6" key="1">
    <citation type="journal article" date="2020" name="Antonie Van Leeuwenhoek">
        <title>Rhodopirellula heiligendammensis sp. nov., Rhodopirellula pilleata sp. nov., and Rhodopirellula solitaria sp. nov. isolated from natural or artificial marine surfaces in Northern Germany and California, USA, and emended description of the genus Rhodopirellula.</title>
        <authorList>
            <person name="Kallscheuer N."/>
            <person name="Wiegand S."/>
            <person name="Jogler M."/>
            <person name="Boedeker C."/>
            <person name="Peeters S.H."/>
            <person name="Rast P."/>
            <person name="Heuer A."/>
            <person name="Jetten M.S.M."/>
            <person name="Rohde M."/>
            <person name="Jogler C."/>
        </authorList>
    </citation>
    <scope>NUCLEOTIDE SEQUENCE [LARGE SCALE GENOMIC DNA]</scope>
    <source>
        <strain evidence="5 6">Poly21</strain>
    </source>
</reference>
<evidence type="ECO:0000259" key="4">
    <source>
        <dbReference type="Pfam" id="PF13472"/>
    </source>
</evidence>
<dbReference type="InterPro" id="IPR013830">
    <property type="entry name" value="SGNH_hydro"/>
</dbReference>
<dbReference type="GO" id="GO:0016788">
    <property type="term" value="F:hydrolase activity, acting on ester bonds"/>
    <property type="evidence" value="ECO:0007669"/>
    <property type="project" value="UniProtKB-ARBA"/>
</dbReference>
<accession>A0A5C6BFJ9</accession>
<dbReference type="PANTHER" id="PTHR43695:SF1">
    <property type="entry name" value="RHAMNOGALACTURONAN ACETYLESTERASE"/>
    <property type="match status" value="1"/>
</dbReference>
<organism evidence="5 6">
    <name type="scientific">Allorhodopirellula heiligendammensis</name>
    <dbReference type="NCBI Taxonomy" id="2714739"/>
    <lineage>
        <taxon>Bacteria</taxon>
        <taxon>Pseudomonadati</taxon>
        <taxon>Planctomycetota</taxon>
        <taxon>Planctomycetia</taxon>
        <taxon>Pirellulales</taxon>
        <taxon>Pirellulaceae</taxon>
        <taxon>Allorhodopirellula</taxon>
    </lineage>
</organism>
<evidence type="ECO:0000256" key="2">
    <source>
        <dbReference type="ARBA" id="ARBA00022801"/>
    </source>
</evidence>
<protein>
    <submittedName>
        <fullName evidence="5">Rhamnogalacturonan acetylesterase RhgT</fullName>
        <ecNumber evidence="5">3.1.1.-</ecNumber>
    </submittedName>
</protein>
<dbReference type="InterPro" id="IPR036514">
    <property type="entry name" value="SGNH_hydro_sf"/>
</dbReference>
<dbReference type="EMBL" id="SJPU01000003">
    <property type="protein sequence ID" value="TWU10828.1"/>
    <property type="molecule type" value="Genomic_DNA"/>
</dbReference>
<dbReference type="CDD" id="cd01821">
    <property type="entry name" value="Rhamnogalacturan_acetylesterase_like"/>
    <property type="match status" value="1"/>
</dbReference>
<evidence type="ECO:0000313" key="5">
    <source>
        <dbReference type="EMBL" id="TWU10828.1"/>
    </source>
</evidence>
<evidence type="ECO:0000313" key="6">
    <source>
        <dbReference type="Proteomes" id="UP000319908"/>
    </source>
</evidence>
<comment type="similarity">
    <text evidence="1">Belongs to the 'GDSL' lipolytic enzyme family.</text>
</comment>
<keyword evidence="2 5" id="KW-0378">Hydrolase</keyword>
<evidence type="ECO:0000256" key="1">
    <source>
        <dbReference type="ARBA" id="ARBA00008668"/>
    </source>
</evidence>
<dbReference type="RefSeq" id="WP_302120137.1">
    <property type="nucleotide sequence ID" value="NZ_SJPU01000003.1"/>
</dbReference>
<comment type="caution">
    <text evidence="5">The sequence shown here is derived from an EMBL/GenBank/DDBJ whole genome shotgun (WGS) entry which is preliminary data.</text>
</comment>
<evidence type="ECO:0000256" key="3">
    <source>
        <dbReference type="SAM" id="MobiDB-lite"/>
    </source>
</evidence>
<dbReference type="Pfam" id="PF13472">
    <property type="entry name" value="Lipase_GDSL_2"/>
    <property type="match status" value="1"/>
</dbReference>
<dbReference type="EC" id="3.1.1.-" evidence="5"/>
<sequence>MCCSPATGHNAWAGASHIPHESASHGSASHGKVETKYDASGRPPTGTGHATIGIYLEPSSISRRIMQTHFLTLLLLIHSALASASTEPKELTIGLIGDSTVATTYGWGPAFSERFSEHTRVINVAKNGATLESLSSTLDQLLNQHPDYVLIQFGHNDQKKYGPDLYRDKLTSYVERVKKAGAKAIILSSVTRRNFGENGRIEPRTSGLKASLAAYATAARDLAQQQQVLFIDLNVISVEHHNRIGPEASAAYNFEVTDTTHFSPEGAAATAELVIEALETIAPEITANVRSGEQMSLSLEGRQPDEE</sequence>